<proteinExistence type="inferred from homology"/>
<dbReference type="GO" id="GO:0005886">
    <property type="term" value="C:plasma membrane"/>
    <property type="evidence" value="ECO:0007669"/>
    <property type="project" value="UniProtKB-SubCell"/>
</dbReference>
<comment type="similarity">
    <text evidence="2 7">Belongs to the cytochrome c oxidase subunit 3 family.</text>
</comment>
<dbReference type="EMBL" id="AP023214">
    <property type="protein sequence ID" value="BCG49407.1"/>
    <property type="molecule type" value="Genomic_DNA"/>
</dbReference>
<keyword evidence="4 7" id="KW-0812">Transmembrane</keyword>
<dbReference type="InterPro" id="IPR024791">
    <property type="entry name" value="Cyt_c/ubiquinol_Oxase_su3"/>
</dbReference>
<keyword evidence="3" id="KW-1003">Cell membrane</keyword>
<dbReference type="Gene3D" id="1.20.120.80">
    <property type="entry name" value="Cytochrome c oxidase, subunit III, four-helix bundle"/>
    <property type="match status" value="1"/>
</dbReference>
<evidence type="ECO:0000256" key="5">
    <source>
        <dbReference type="ARBA" id="ARBA00022989"/>
    </source>
</evidence>
<feature type="transmembrane region" description="Helical" evidence="8">
    <location>
        <begin position="69"/>
        <end position="85"/>
    </location>
</feature>
<evidence type="ECO:0000256" key="8">
    <source>
        <dbReference type="SAM" id="Phobius"/>
    </source>
</evidence>
<evidence type="ECO:0000256" key="3">
    <source>
        <dbReference type="ARBA" id="ARBA00022475"/>
    </source>
</evidence>
<evidence type="ECO:0000313" key="10">
    <source>
        <dbReference type="EMBL" id="BCG49407.1"/>
    </source>
</evidence>
<feature type="transmembrane region" description="Helical" evidence="8">
    <location>
        <begin position="143"/>
        <end position="165"/>
    </location>
</feature>
<evidence type="ECO:0000256" key="1">
    <source>
        <dbReference type="ARBA" id="ARBA00004651"/>
    </source>
</evidence>
<feature type="transmembrane region" description="Helical" evidence="8">
    <location>
        <begin position="39"/>
        <end position="57"/>
    </location>
</feature>
<dbReference type="SUPFAM" id="SSF81452">
    <property type="entry name" value="Cytochrome c oxidase subunit III-like"/>
    <property type="match status" value="1"/>
</dbReference>
<dbReference type="GO" id="GO:0019646">
    <property type="term" value="P:aerobic electron transport chain"/>
    <property type="evidence" value="ECO:0007669"/>
    <property type="project" value="InterPro"/>
</dbReference>
<gene>
    <name evidence="10" type="primary">cyoC</name>
    <name evidence="10" type="ORF">CRDco_1800</name>
</gene>
<dbReference type="KEGG" id="crr:CRDco_1800"/>
<dbReference type="GO" id="GO:0004129">
    <property type="term" value="F:cytochrome-c oxidase activity"/>
    <property type="evidence" value="ECO:0007669"/>
    <property type="project" value="InterPro"/>
</dbReference>
<organism evidence="10 11">
    <name type="scientific">Candidatus Carsonella ruddii</name>
    <name type="common">Diaphorina cf. continua</name>
    <dbReference type="NCBI Taxonomy" id="2661587"/>
    <lineage>
        <taxon>Bacteria</taxon>
        <taxon>Pseudomonadati</taxon>
        <taxon>Pseudomonadota</taxon>
        <taxon>Gammaproteobacteria</taxon>
        <taxon>Oceanospirillales</taxon>
        <taxon>Halomonadaceae</taxon>
        <taxon>Zymobacter group</taxon>
        <taxon>Candidatus Carsonella</taxon>
    </lineage>
</organism>
<dbReference type="InterPro" id="IPR000298">
    <property type="entry name" value="Cyt_c_oxidase-like_su3"/>
</dbReference>
<evidence type="ECO:0000259" key="9">
    <source>
        <dbReference type="PROSITE" id="PS50253"/>
    </source>
</evidence>
<evidence type="ECO:0000256" key="7">
    <source>
        <dbReference type="RuleBase" id="RU003376"/>
    </source>
</evidence>
<feature type="domain" description="Heme-copper oxidase subunit III family profile" evidence="9">
    <location>
        <begin position="1"/>
        <end position="167"/>
    </location>
</feature>
<feature type="transmembrane region" description="Helical" evidence="8">
    <location>
        <begin position="7"/>
        <end position="27"/>
    </location>
</feature>
<evidence type="ECO:0000256" key="6">
    <source>
        <dbReference type="ARBA" id="ARBA00023136"/>
    </source>
</evidence>
<accession>A0A7R6W085</accession>
<protein>
    <submittedName>
        <fullName evidence="10">Cytochrome o ubiquinol oxidase subunit III</fullName>
    </submittedName>
</protein>
<dbReference type="InterPro" id="IPR013833">
    <property type="entry name" value="Cyt_c_oxidase_su3_a-hlx"/>
</dbReference>
<name>A0A7R6W085_CARRU</name>
<dbReference type="PROSITE" id="PS50253">
    <property type="entry name" value="COX3"/>
    <property type="match status" value="1"/>
</dbReference>
<sequence>MNKNLLGFWLYIVSDCITFSVLFILFLSSNSFCFKNLIFNYRTLLIETVLLLLCSYLSIKVIKNKKNKYYYLNIIFSIIFLLIEYKDFYHLSKINLSYYTNNYLSNYFVIIGFHALHVIISILICLNLLFLNTIEKNFKINNIIFSIFWHFIHIIWLCLVLIIYIKK</sequence>
<dbReference type="RefSeq" id="WP_419469233.1">
    <property type="nucleotide sequence ID" value="NZ_AP023214.1"/>
</dbReference>
<dbReference type="PANTHER" id="PTHR11403">
    <property type="entry name" value="CYTOCHROME C OXIDASE SUBUNIT III"/>
    <property type="match status" value="1"/>
</dbReference>
<dbReference type="Proteomes" id="UP000595596">
    <property type="component" value="Chromosome"/>
</dbReference>
<dbReference type="InterPro" id="IPR035973">
    <property type="entry name" value="Cyt_c_oxidase_su3-like_sf"/>
</dbReference>
<keyword evidence="5 8" id="KW-1133">Transmembrane helix</keyword>
<dbReference type="AlphaFoldDB" id="A0A7R6W085"/>
<dbReference type="PANTHER" id="PTHR11403:SF2">
    <property type="entry name" value="CYTOCHROME BO(3) UBIQUINOL OXIDASE SUBUNIT 3"/>
    <property type="match status" value="1"/>
</dbReference>
<keyword evidence="6 8" id="KW-0472">Membrane</keyword>
<feature type="transmembrane region" description="Helical" evidence="8">
    <location>
        <begin position="105"/>
        <end position="131"/>
    </location>
</feature>
<comment type="subcellular location">
    <subcellularLocation>
        <location evidence="1 7">Cell membrane</location>
        <topology evidence="1 7">Multi-pass membrane protein</topology>
    </subcellularLocation>
</comment>
<evidence type="ECO:0000256" key="4">
    <source>
        <dbReference type="ARBA" id="ARBA00022692"/>
    </source>
</evidence>
<evidence type="ECO:0000313" key="11">
    <source>
        <dbReference type="Proteomes" id="UP000595596"/>
    </source>
</evidence>
<reference evidence="10 11" key="1">
    <citation type="journal article" date="2020" name="Genome Biol. Evol.">
        <title>Comparative Genomics Underlines Multiple Roles of Profftella, an Obligate Symbiont of Psyllids: Providing Toxins, Vitamins, and Carotenoids.</title>
        <authorList>
            <person name="Nakabachi A."/>
            <person name="Piel J."/>
            <person name="Malenovsky I."/>
            <person name="Hirose Y."/>
        </authorList>
    </citation>
    <scope>NUCLEOTIDE SEQUENCE [LARGE SCALE GENOMIC DNA]</scope>
    <source>
        <strain evidence="10 11">Dco</strain>
    </source>
</reference>
<evidence type="ECO:0000256" key="2">
    <source>
        <dbReference type="ARBA" id="ARBA00010581"/>
    </source>
</evidence>
<keyword evidence="11" id="KW-1185">Reference proteome</keyword>